<reference evidence="1 2" key="1">
    <citation type="submission" date="2020-02" db="EMBL/GenBank/DDBJ databases">
        <title>Draft genome sequence of Haematococcus lacustris strain NIES-144.</title>
        <authorList>
            <person name="Morimoto D."/>
            <person name="Nakagawa S."/>
            <person name="Yoshida T."/>
            <person name="Sawayama S."/>
        </authorList>
    </citation>
    <scope>NUCLEOTIDE SEQUENCE [LARGE SCALE GENOMIC DNA]</scope>
    <source>
        <strain evidence="1 2">NIES-144</strain>
    </source>
</reference>
<sequence>MRGRAEDCMLALCRQLSDDWPTAFLQVFEDRSGALVLSFDRTCAVVEGDLSAYMQNLAKNSALVAEYHLAKDGIQWGLVDPETQA</sequence>
<dbReference type="Proteomes" id="UP000485058">
    <property type="component" value="Unassembled WGS sequence"/>
</dbReference>
<protein>
    <submittedName>
        <fullName evidence="1">Uncharacterized protein</fullName>
    </submittedName>
</protein>
<dbReference type="AlphaFoldDB" id="A0A699ZQG6"/>
<dbReference type="PANTHER" id="PTHR40430:SF1">
    <property type="entry name" value="T. BRUCEI SPP.-SPECIFIC PROTEIN"/>
    <property type="match status" value="1"/>
</dbReference>
<dbReference type="EMBL" id="BLLF01001672">
    <property type="protein sequence ID" value="GFH20638.1"/>
    <property type="molecule type" value="Genomic_DNA"/>
</dbReference>
<feature type="non-terminal residue" evidence="1">
    <location>
        <position position="1"/>
    </location>
</feature>
<name>A0A699ZQG6_HAELA</name>
<evidence type="ECO:0000313" key="2">
    <source>
        <dbReference type="Proteomes" id="UP000485058"/>
    </source>
</evidence>
<organism evidence="1 2">
    <name type="scientific">Haematococcus lacustris</name>
    <name type="common">Green alga</name>
    <name type="synonym">Haematococcus pluvialis</name>
    <dbReference type="NCBI Taxonomy" id="44745"/>
    <lineage>
        <taxon>Eukaryota</taxon>
        <taxon>Viridiplantae</taxon>
        <taxon>Chlorophyta</taxon>
        <taxon>core chlorophytes</taxon>
        <taxon>Chlorophyceae</taxon>
        <taxon>CS clade</taxon>
        <taxon>Chlamydomonadales</taxon>
        <taxon>Haematococcaceae</taxon>
        <taxon>Haematococcus</taxon>
    </lineage>
</organism>
<accession>A0A699ZQG6</accession>
<dbReference type="PANTHER" id="PTHR40430">
    <property type="entry name" value="T. BRUCEI SPP.-SPECIFIC PROTEIN"/>
    <property type="match status" value="1"/>
</dbReference>
<evidence type="ECO:0000313" key="1">
    <source>
        <dbReference type="EMBL" id="GFH20638.1"/>
    </source>
</evidence>
<feature type="non-terminal residue" evidence="1">
    <location>
        <position position="85"/>
    </location>
</feature>
<comment type="caution">
    <text evidence="1">The sequence shown here is derived from an EMBL/GenBank/DDBJ whole genome shotgun (WGS) entry which is preliminary data.</text>
</comment>
<keyword evidence="2" id="KW-1185">Reference proteome</keyword>
<proteinExistence type="predicted"/>
<gene>
    <name evidence="1" type="ORF">HaLaN_17790</name>
</gene>